<dbReference type="OrthoDB" id="833044at2"/>
<sequence>MKKLLVLFLAFNLLNQNSWSQEALTTVNLDLIQNKINGGMPLPSEEKFYIRGAIPRTIELVKVEIYLSKKSSKTENIYFWKAPFGYQELAFQALIDEPLRSNEDYHVEIGFYQKAGKEEVEEVRRLIQTNLSTYLTTITSVKKGGIHFEDSDEQILSNLEQIVNAGAYYFELPNGMAFPGFSDLTRKKLQQRKKLKMGKAKFNVSGLSEADNARGAYARQYLGELEAIIFSEVDQYLSTNLLARVDEKIFQNYPTEKKANSIPINLGYGAISLSKNLPQQEFVYSPYVGFSFPLGNRTFARFMSNMSISTGIFLSGDIENSIGERISGPAFSRPVFVGLGYNFFRFIRLNAGGTFLTTEQIDGNNVNAFQPYVGLSAEFRIWLGFGNKR</sequence>
<proteinExistence type="predicted"/>
<dbReference type="RefSeq" id="WP_135072226.1">
    <property type="nucleotide sequence ID" value="NZ_SPSB01000002.1"/>
</dbReference>
<accession>A0A4Y9QVH1</accession>
<organism evidence="1 2">
    <name type="scientific">Algoriphagus kandeliae</name>
    <dbReference type="NCBI Taxonomy" id="2562278"/>
    <lineage>
        <taxon>Bacteria</taxon>
        <taxon>Pseudomonadati</taxon>
        <taxon>Bacteroidota</taxon>
        <taxon>Cytophagia</taxon>
        <taxon>Cytophagales</taxon>
        <taxon>Cyclobacteriaceae</taxon>
        <taxon>Algoriphagus</taxon>
    </lineage>
</organism>
<keyword evidence="2" id="KW-1185">Reference proteome</keyword>
<comment type="caution">
    <text evidence="1">The sequence shown here is derived from an EMBL/GenBank/DDBJ whole genome shotgun (WGS) entry which is preliminary data.</text>
</comment>
<dbReference type="EMBL" id="SPSB01000002">
    <property type="protein sequence ID" value="TFV95788.1"/>
    <property type="molecule type" value="Genomic_DNA"/>
</dbReference>
<name>A0A4Y9QVH1_9BACT</name>
<reference evidence="1 2" key="1">
    <citation type="submission" date="2019-03" db="EMBL/GenBank/DDBJ databases">
        <title>Algoriphagus sp. nov, a new strain isolated from root system soil of mangrove plant Kandelia.</title>
        <authorList>
            <person name="Yin Q."/>
            <person name="Wang K."/>
            <person name="Song Z."/>
        </authorList>
    </citation>
    <scope>NUCLEOTIDE SEQUENCE [LARGE SCALE GENOMIC DNA]</scope>
    <source>
        <strain evidence="1 2">XY-J91</strain>
    </source>
</reference>
<protein>
    <submittedName>
        <fullName evidence="1">Uncharacterized protein</fullName>
    </submittedName>
</protein>
<evidence type="ECO:0000313" key="2">
    <source>
        <dbReference type="Proteomes" id="UP000297647"/>
    </source>
</evidence>
<gene>
    <name evidence="1" type="ORF">E4S40_06080</name>
</gene>
<dbReference type="Proteomes" id="UP000297647">
    <property type="component" value="Unassembled WGS sequence"/>
</dbReference>
<evidence type="ECO:0000313" key="1">
    <source>
        <dbReference type="EMBL" id="TFV95788.1"/>
    </source>
</evidence>
<dbReference type="AlphaFoldDB" id="A0A4Y9QVH1"/>